<dbReference type="AlphaFoldDB" id="A0AAN6Y324"/>
<dbReference type="EMBL" id="MU858155">
    <property type="protein sequence ID" value="KAK4211170.1"/>
    <property type="molecule type" value="Genomic_DNA"/>
</dbReference>
<keyword evidence="2" id="KW-1185">Reference proteome</keyword>
<dbReference type="Proteomes" id="UP001301769">
    <property type="component" value="Unassembled WGS sequence"/>
</dbReference>
<reference evidence="1" key="2">
    <citation type="submission" date="2023-05" db="EMBL/GenBank/DDBJ databases">
        <authorList>
            <consortium name="Lawrence Berkeley National Laboratory"/>
            <person name="Steindorff A."/>
            <person name="Hensen N."/>
            <person name="Bonometti L."/>
            <person name="Westerberg I."/>
            <person name="Brannstrom I.O."/>
            <person name="Guillou S."/>
            <person name="Cros-Aarteil S."/>
            <person name="Calhoun S."/>
            <person name="Haridas S."/>
            <person name="Kuo A."/>
            <person name="Mondo S."/>
            <person name="Pangilinan J."/>
            <person name="Riley R."/>
            <person name="Labutti K."/>
            <person name="Andreopoulos B."/>
            <person name="Lipzen A."/>
            <person name="Chen C."/>
            <person name="Yanf M."/>
            <person name="Daum C."/>
            <person name="Ng V."/>
            <person name="Clum A."/>
            <person name="Ohm R."/>
            <person name="Martin F."/>
            <person name="Silar P."/>
            <person name="Natvig D."/>
            <person name="Lalanne C."/>
            <person name="Gautier V."/>
            <person name="Ament-Velasquez S.L."/>
            <person name="Kruys A."/>
            <person name="Hutchinson M.I."/>
            <person name="Powell A.J."/>
            <person name="Barry K."/>
            <person name="Miller A.N."/>
            <person name="Grigoriev I.V."/>
            <person name="Debuchy R."/>
            <person name="Gladieux P."/>
            <person name="Thoren M.H."/>
            <person name="Johannesson H."/>
        </authorList>
    </citation>
    <scope>NUCLEOTIDE SEQUENCE</scope>
    <source>
        <strain evidence="1">PSN293</strain>
    </source>
</reference>
<organism evidence="1 2">
    <name type="scientific">Rhypophila decipiens</name>
    <dbReference type="NCBI Taxonomy" id="261697"/>
    <lineage>
        <taxon>Eukaryota</taxon>
        <taxon>Fungi</taxon>
        <taxon>Dikarya</taxon>
        <taxon>Ascomycota</taxon>
        <taxon>Pezizomycotina</taxon>
        <taxon>Sordariomycetes</taxon>
        <taxon>Sordariomycetidae</taxon>
        <taxon>Sordariales</taxon>
        <taxon>Naviculisporaceae</taxon>
        <taxon>Rhypophila</taxon>
    </lineage>
</organism>
<gene>
    <name evidence="1" type="ORF">QBC37DRAFT_242110</name>
</gene>
<name>A0AAN6Y324_9PEZI</name>
<protein>
    <submittedName>
        <fullName evidence="1">Uncharacterized protein</fullName>
    </submittedName>
</protein>
<evidence type="ECO:0000313" key="2">
    <source>
        <dbReference type="Proteomes" id="UP001301769"/>
    </source>
</evidence>
<evidence type="ECO:0000313" key="1">
    <source>
        <dbReference type="EMBL" id="KAK4211170.1"/>
    </source>
</evidence>
<sequence length="130" mass="14574">MPGNKARVFVCLYYQPGATTLNPPRFHWGLWVEPKGANGSGDYFHVQYRERINSPTGVRPEGWYYDSTVQQNRRNPANFRNSSQLIGRVLIGKLTAGNNAQSVEPILSQIPVPQGDETCKNWTGRAVQAL</sequence>
<dbReference type="InterPro" id="IPR054208">
    <property type="entry name" value="DUF6914"/>
</dbReference>
<dbReference type="Pfam" id="PF21858">
    <property type="entry name" value="DUF6914"/>
    <property type="match status" value="1"/>
</dbReference>
<reference evidence="1" key="1">
    <citation type="journal article" date="2023" name="Mol. Phylogenet. Evol.">
        <title>Genome-scale phylogeny and comparative genomics of the fungal order Sordariales.</title>
        <authorList>
            <person name="Hensen N."/>
            <person name="Bonometti L."/>
            <person name="Westerberg I."/>
            <person name="Brannstrom I.O."/>
            <person name="Guillou S."/>
            <person name="Cros-Aarteil S."/>
            <person name="Calhoun S."/>
            <person name="Haridas S."/>
            <person name="Kuo A."/>
            <person name="Mondo S."/>
            <person name="Pangilinan J."/>
            <person name="Riley R."/>
            <person name="LaButti K."/>
            <person name="Andreopoulos B."/>
            <person name="Lipzen A."/>
            <person name="Chen C."/>
            <person name="Yan M."/>
            <person name="Daum C."/>
            <person name="Ng V."/>
            <person name="Clum A."/>
            <person name="Steindorff A."/>
            <person name="Ohm R.A."/>
            <person name="Martin F."/>
            <person name="Silar P."/>
            <person name="Natvig D.O."/>
            <person name="Lalanne C."/>
            <person name="Gautier V."/>
            <person name="Ament-Velasquez S.L."/>
            <person name="Kruys A."/>
            <person name="Hutchinson M.I."/>
            <person name="Powell A.J."/>
            <person name="Barry K."/>
            <person name="Miller A.N."/>
            <person name="Grigoriev I.V."/>
            <person name="Debuchy R."/>
            <person name="Gladieux P."/>
            <person name="Hiltunen Thoren M."/>
            <person name="Johannesson H."/>
        </authorList>
    </citation>
    <scope>NUCLEOTIDE SEQUENCE</scope>
    <source>
        <strain evidence="1">PSN293</strain>
    </source>
</reference>
<proteinExistence type="predicted"/>
<feature type="non-terminal residue" evidence="1">
    <location>
        <position position="130"/>
    </location>
</feature>
<comment type="caution">
    <text evidence="1">The sequence shown here is derived from an EMBL/GenBank/DDBJ whole genome shotgun (WGS) entry which is preliminary data.</text>
</comment>
<accession>A0AAN6Y324</accession>